<reference evidence="7" key="1">
    <citation type="submission" date="2011-05" db="EMBL/GenBank/DDBJ databases">
        <title>Complete sequence of Desulfotomaculum ruminis DSM 2154.</title>
        <authorList>
            <person name="Lucas S."/>
            <person name="Copeland A."/>
            <person name="Lapidus A."/>
            <person name="Cheng J.-F."/>
            <person name="Goodwin L."/>
            <person name="Pitluck S."/>
            <person name="Lu M."/>
            <person name="Detter J.C."/>
            <person name="Han C."/>
            <person name="Tapia R."/>
            <person name="Land M."/>
            <person name="Hauser L."/>
            <person name="Kyrpides N."/>
            <person name="Ivanova N."/>
            <person name="Mikhailova N."/>
            <person name="Pagani I."/>
            <person name="Stams A.J.M."/>
            <person name="Plugge C.M."/>
            <person name="Muyzer G."/>
            <person name="Kuever J."/>
            <person name="Parshina S.N."/>
            <person name="Ivanova A.E."/>
            <person name="Nazina T.N."/>
            <person name="Brambilla E."/>
            <person name="Spring S."/>
            <person name="Klenk H.-P."/>
            <person name="Woyke T."/>
        </authorList>
    </citation>
    <scope>NUCLEOTIDE SEQUENCE [LARGE SCALE GENOMIC DNA]</scope>
    <source>
        <strain evidence="7">ATCC 23193 / DSM 2154 / NCIB 8452 / DL</strain>
    </source>
</reference>
<dbReference type="GO" id="GO:0005886">
    <property type="term" value="C:plasma membrane"/>
    <property type="evidence" value="ECO:0007669"/>
    <property type="project" value="UniProtKB-SubCell"/>
</dbReference>
<accession>F6DKN7</accession>
<dbReference type="HOGENOM" id="CLU_076046_0_0_9"/>
<name>F6DKN7_DESRL</name>
<evidence type="ECO:0000313" key="7">
    <source>
        <dbReference type="Proteomes" id="UP000009234"/>
    </source>
</evidence>
<gene>
    <name evidence="6" type="ordered locus">Desru_2162</name>
</gene>
<dbReference type="PANTHER" id="PTHR43483:SF3">
    <property type="entry name" value="MEMBRANE TRANSPORTER PROTEIN HI_0806-RELATED"/>
    <property type="match status" value="1"/>
</dbReference>
<dbReference type="InterPro" id="IPR002781">
    <property type="entry name" value="TM_pro_TauE-like"/>
</dbReference>
<evidence type="ECO:0000256" key="2">
    <source>
        <dbReference type="ARBA" id="ARBA00022692"/>
    </source>
</evidence>
<feature type="transmembrane region" description="Helical" evidence="5">
    <location>
        <begin position="304"/>
        <end position="322"/>
    </location>
</feature>
<dbReference type="RefSeq" id="WP_013842172.1">
    <property type="nucleotide sequence ID" value="NC_015589.1"/>
</dbReference>
<protein>
    <recommendedName>
        <fullName evidence="5">Probable membrane transporter protein</fullName>
    </recommendedName>
</protein>
<dbReference type="STRING" id="696281.Desru_2162"/>
<feature type="transmembrane region" description="Helical" evidence="5">
    <location>
        <begin position="190"/>
        <end position="213"/>
    </location>
</feature>
<keyword evidence="2 5" id="KW-0812">Transmembrane</keyword>
<dbReference type="eggNOG" id="COG0730">
    <property type="taxonomic scope" value="Bacteria"/>
</dbReference>
<sequence length="323" mass="34834">MHFPVSGIDVLPFIPPLVAFLVSSVTASAGVSGAFLLLPFQMSVLHYTSPSVSPTNMIYNIVAIPGGLYRYIREGRMAWPLTWAIVLGTLPGVFFGAWIRILYLPDPGTFKLFVGLVLLYLGYRLLSEVAGWNKKMKEQNKIMQKKFAEQIAKLRVENTRRLAAGLPAEAVVKTKSISLRRVEYEFWGETYSFSTLAILTLSLAVGLIGGIYGIGGGAIISPFCVAVLGLPIYTVAGAALAGTLITSIAGVAYYHLLAATSIAGSVAIAPDWLLGTLFGVGGLLGTYVGARIQKFLPDKIIKTVLCLLVLFLAFSYIAQYFLP</sequence>
<keyword evidence="7" id="KW-1185">Reference proteome</keyword>
<proteinExistence type="inferred from homology"/>
<comment type="similarity">
    <text evidence="5">Belongs to the 4-toluene sulfonate uptake permease (TSUP) (TC 2.A.102) family.</text>
</comment>
<dbReference type="EMBL" id="CP002780">
    <property type="protein sequence ID" value="AEG60412.1"/>
    <property type="molecule type" value="Genomic_DNA"/>
</dbReference>
<evidence type="ECO:0000256" key="4">
    <source>
        <dbReference type="ARBA" id="ARBA00023136"/>
    </source>
</evidence>
<feature type="transmembrane region" description="Helical" evidence="5">
    <location>
        <begin position="109"/>
        <end position="126"/>
    </location>
</feature>
<feature type="transmembrane region" description="Helical" evidence="5">
    <location>
        <begin position="13"/>
        <end position="38"/>
    </location>
</feature>
<feature type="transmembrane region" description="Helical" evidence="5">
    <location>
        <begin position="78"/>
        <end position="103"/>
    </location>
</feature>
<evidence type="ECO:0000256" key="5">
    <source>
        <dbReference type="RuleBase" id="RU363041"/>
    </source>
</evidence>
<dbReference type="KEGG" id="dru:Desru_2162"/>
<keyword evidence="3 5" id="KW-1133">Transmembrane helix</keyword>
<evidence type="ECO:0000313" key="6">
    <source>
        <dbReference type="EMBL" id="AEG60412.1"/>
    </source>
</evidence>
<dbReference type="OrthoDB" id="9788634at2"/>
<feature type="transmembrane region" description="Helical" evidence="5">
    <location>
        <begin position="219"/>
        <end position="241"/>
    </location>
</feature>
<comment type="subcellular location">
    <subcellularLocation>
        <location evidence="5">Cell membrane</location>
        <topology evidence="5">Multi-pass membrane protein</topology>
    </subcellularLocation>
    <subcellularLocation>
        <location evidence="1">Membrane</location>
        <topology evidence="1">Multi-pass membrane protein</topology>
    </subcellularLocation>
</comment>
<evidence type="ECO:0000256" key="1">
    <source>
        <dbReference type="ARBA" id="ARBA00004141"/>
    </source>
</evidence>
<evidence type="ECO:0000256" key="3">
    <source>
        <dbReference type="ARBA" id="ARBA00022989"/>
    </source>
</evidence>
<organism evidence="6 7">
    <name type="scientific">Desulforamulus ruminis (strain ATCC 23193 / DSM 2154 / NCIMB 8452 / DL)</name>
    <name type="common">Desulfotomaculum ruminis</name>
    <dbReference type="NCBI Taxonomy" id="696281"/>
    <lineage>
        <taxon>Bacteria</taxon>
        <taxon>Bacillati</taxon>
        <taxon>Bacillota</taxon>
        <taxon>Clostridia</taxon>
        <taxon>Eubacteriales</taxon>
        <taxon>Peptococcaceae</taxon>
        <taxon>Desulforamulus</taxon>
    </lineage>
</organism>
<keyword evidence="5" id="KW-1003">Cell membrane</keyword>
<dbReference type="PANTHER" id="PTHR43483">
    <property type="entry name" value="MEMBRANE TRANSPORTER PROTEIN HI_0806-RELATED"/>
    <property type="match status" value="1"/>
</dbReference>
<feature type="transmembrane region" description="Helical" evidence="5">
    <location>
        <begin position="272"/>
        <end position="292"/>
    </location>
</feature>
<dbReference type="Pfam" id="PF01925">
    <property type="entry name" value="TauE"/>
    <property type="match status" value="1"/>
</dbReference>
<dbReference type="AlphaFoldDB" id="F6DKN7"/>
<keyword evidence="4 5" id="KW-0472">Membrane</keyword>
<feature type="transmembrane region" description="Helical" evidence="5">
    <location>
        <begin position="248"/>
        <end position="266"/>
    </location>
</feature>
<reference evidence="6 7" key="2">
    <citation type="journal article" date="2012" name="Stand. Genomic Sci.">
        <title>Complete genome sequence of the sulfate-reducing firmicute Desulfotomaculum ruminis type strain (DL(T)).</title>
        <authorList>
            <person name="Spring S."/>
            <person name="Visser M."/>
            <person name="Lu M."/>
            <person name="Copeland A."/>
            <person name="Lapidus A."/>
            <person name="Lucas S."/>
            <person name="Cheng J.F."/>
            <person name="Han C."/>
            <person name="Tapia R."/>
            <person name="Goodwin L.A."/>
            <person name="Pitluck S."/>
            <person name="Ivanova N."/>
            <person name="Land M."/>
            <person name="Hauser L."/>
            <person name="Larimer F."/>
            <person name="Rohde M."/>
            <person name="Goker M."/>
            <person name="Detter J.C."/>
            <person name="Kyrpides N.C."/>
            <person name="Woyke T."/>
            <person name="Schaap P.J."/>
            <person name="Plugge C.M."/>
            <person name="Muyzer G."/>
            <person name="Kuever J."/>
            <person name="Pereira I.A."/>
            <person name="Parshina S.N."/>
            <person name="Bernier-Latmani R."/>
            <person name="Stams A.J."/>
            <person name="Klenk H.P."/>
        </authorList>
    </citation>
    <scope>NUCLEOTIDE SEQUENCE [LARGE SCALE GENOMIC DNA]</scope>
    <source>
        <strain evidence="7">ATCC 23193 / DSM 2154 / NCIB 8452 / DL</strain>
    </source>
</reference>
<dbReference type="Proteomes" id="UP000009234">
    <property type="component" value="Chromosome"/>
</dbReference>